<protein>
    <submittedName>
        <fullName evidence="2">Uncharacterized protein</fullName>
    </submittedName>
</protein>
<feature type="region of interest" description="Disordered" evidence="1">
    <location>
        <begin position="78"/>
        <end position="164"/>
    </location>
</feature>
<dbReference type="EMBL" id="JPKY01000088">
    <property type="protein sequence ID" value="KFH42663.1"/>
    <property type="molecule type" value="Genomic_DNA"/>
</dbReference>
<evidence type="ECO:0000313" key="2">
    <source>
        <dbReference type="EMBL" id="KFH42663.1"/>
    </source>
</evidence>
<feature type="region of interest" description="Disordered" evidence="1">
    <location>
        <begin position="1"/>
        <end position="40"/>
    </location>
</feature>
<sequence>MEPSSGAPRPESTTGSAEPPTAAGAATDEVRPGAGAEADAGADAVADLSMSTAHLARFEFSDAGTKILMVEWLPGAAAASPLSSDAHAPAPAQGRDRGQPQASSQSQTPSQGRLPAVTPTPTSAPASGHKVAKEPPASSAGGAASSGSSPGPGSGPGVHATRPGTTTVSAAAAAAGWEVSWPGKSTFLPARDADLEDLSTPDDDYRRRRVFFLLPPDAPVPPTVTITPPGRAPIQVKPLPAIFPEGFGGAEASRPGSRGVLHTIWAKKRLRELEREMEAELRANAESVGLEMALAEKQWIIDSFLQPARQQSPPTLDIGRAQQAGPGPAPLSPRSPTGRLGEKLKGLRLATSPADLVPSPTANTFTSANSQSQTLSPTEGDMAVSSFSAISRNLPGAAAPGGPGPAVSLNAALHGDLTAAGNGDGDGPPKTDDDGLFALPMSPRSPDMKKSPFSIR</sequence>
<dbReference type="OrthoDB" id="5344482at2759"/>
<comment type="caution">
    <text evidence="2">The sequence shown here is derived from an EMBL/GenBank/DDBJ whole genome shotgun (WGS) entry which is preliminary data.</text>
</comment>
<feature type="compositionally biased region" description="Low complexity" evidence="1">
    <location>
        <begin position="135"/>
        <end position="149"/>
    </location>
</feature>
<gene>
    <name evidence="2" type="ORF">ACRE_065880</name>
</gene>
<accession>A0A086SZY1</accession>
<dbReference type="STRING" id="857340.A0A086SZY1"/>
<evidence type="ECO:0000256" key="1">
    <source>
        <dbReference type="SAM" id="MobiDB-lite"/>
    </source>
</evidence>
<keyword evidence="3" id="KW-1185">Reference proteome</keyword>
<feature type="compositionally biased region" description="Low complexity" evidence="1">
    <location>
        <begin position="99"/>
        <end position="127"/>
    </location>
</feature>
<dbReference type="Proteomes" id="UP000029964">
    <property type="component" value="Unassembled WGS sequence"/>
</dbReference>
<evidence type="ECO:0000313" key="3">
    <source>
        <dbReference type="Proteomes" id="UP000029964"/>
    </source>
</evidence>
<feature type="region of interest" description="Disordered" evidence="1">
    <location>
        <begin position="310"/>
        <end position="340"/>
    </location>
</feature>
<proteinExistence type="predicted"/>
<dbReference type="HOGENOM" id="CLU_043294_1_0_1"/>
<feature type="compositionally biased region" description="Low complexity" evidence="1">
    <location>
        <begin position="78"/>
        <end position="92"/>
    </location>
</feature>
<feature type="compositionally biased region" description="Polar residues" evidence="1">
    <location>
        <begin position="360"/>
        <end position="377"/>
    </location>
</feature>
<feature type="region of interest" description="Disordered" evidence="1">
    <location>
        <begin position="416"/>
        <end position="456"/>
    </location>
</feature>
<organism evidence="2 3">
    <name type="scientific">Hapsidospora chrysogenum (strain ATCC 11550 / CBS 779.69 / DSM 880 / IAM 14645 / JCM 23072 / IMI 49137)</name>
    <name type="common">Acremonium chrysogenum</name>
    <dbReference type="NCBI Taxonomy" id="857340"/>
    <lineage>
        <taxon>Eukaryota</taxon>
        <taxon>Fungi</taxon>
        <taxon>Dikarya</taxon>
        <taxon>Ascomycota</taxon>
        <taxon>Pezizomycotina</taxon>
        <taxon>Sordariomycetes</taxon>
        <taxon>Hypocreomycetidae</taxon>
        <taxon>Hypocreales</taxon>
        <taxon>Bionectriaceae</taxon>
        <taxon>Hapsidospora</taxon>
    </lineage>
</organism>
<name>A0A086SZY1_HAPC1</name>
<feature type="region of interest" description="Disordered" evidence="1">
    <location>
        <begin position="353"/>
        <end position="381"/>
    </location>
</feature>
<reference evidence="3" key="1">
    <citation type="journal article" date="2014" name="Genome Announc.">
        <title>Genome sequence and annotation of Acremonium chrysogenum, producer of the beta-lactam antibiotic cephalosporin C.</title>
        <authorList>
            <person name="Terfehr D."/>
            <person name="Dahlmann T.A."/>
            <person name="Specht T."/>
            <person name="Zadra I."/>
            <person name="Kuernsteiner H."/>
            <person name="Kueck U."/>
        </authorList>
    </citation>
    <scope>NUCLEOTIDE SEQUENCE [LARGE SCALE GENOMIC DNA]</scope>
    <source>
        <strain evidence="3">ATCC 11550 / CBS 779.69 / DSM 880 / IAM 14645 / JCM 23072 / IMI 49137</strain>
    </source>
</reference>
<dbReference type="AlphaFoldDB" id="A0A086SZY1"/>